<dbReference type="AlphaFoldDB" id="A0A3R7QAG7"/>
<reference evidence="2 3" key="1">
    <citation type="submission" date="2018-04" db="EMBL/GenBank/DDBJ databases">
        <authorList>
            <person name="Zhang X."/>
            <person name="Yuan J."/>
            <person name="Li F."/>
            <person name="Xiang J."/>
        </authorList>
    </citation>
    <scope>NUCLEOTIDE SEQUENCE [LARGE SCALE GENOMIC DNA]</scope>
    <source>
        <tissue evidence="2">Muscle</tissue>
    </source>
</reference>
<proteinExistence type="predicted"/>
<keyword evidence="3" id="KW-1185">Reference proteome</keyword>
<feature type="transmembrane region" description="Helical" evidence="1">
    <location>
        <begin position="200"/>
        <end position="219"/>
    </location>
</feature>
<feature type="transmembrane region" description="Helical" evidence="1">
    <location>
        <begin position="403"/>
        <end position="423"/>
    </location>
</feature>
<comment type="caution">
    <text evidence="2">The sequence shown here is derived from an EMBL/GenBank/DDBJ whole genome shotgun (WGS) entry which is preliminary data.</text>
</comment>
<accession>A0A3R7QAG7</accession>
<reference evidence="2 3" key="2">
    <citation type="submission" date="2019-01" db="EMBL/GenBank/DDBJ databases">
        <title>The decoding of complex shrimp genome reveals the adaptation for benthos swimmer, frequently molting mechanism and breeding impact on genome.</title>
        <authorList>
            <person name="Sun Y."/>
            <person name="Gao Y."/>
            <person name="Yu Y."/>
        </authorList>
    </citation>
    <scope>NUCLEOTIDE SEQUENCE [LARGE SCALE GENOMIC DNA]</scope>
    <source>
        <tissue evidence="2">Muscle</tissue>
    </source>
</reference>
<keyword evidence="1" id="KW-0472">Membrane</keyword>
<keyword evidence="1" id="KW-0812">Transmembrane</keyword>
<gene>
    <name evidence="2" type="ORF">C7M84_020462</name>
</gene>
<feature type="transmembrane region" description="Helical" evidence="1">
    <location>
        <begin position="342"/>
        <end position="365"/>
    </location>
</feature>
<feature type="transmembrane region" description="Helical" evidence="1">
    <location>
        <begin position="283"/>
        <end position="300"/>
    </location>
</feature>
<evidence type="ECO:0000256" key="1">
    <source>
        <dbReference type="SAM" id="Phobius"/>
    </source>
</evidence>
<dbReference type="EMBL" id="QCYY01004011">
    <property type="protein sequence ID" value="ROT61722.1"/>
    <property type="molecule type" value="Genomic_DNA"/>
</dbReference>
<feature type="transmembrane region" description="Helical" evidence="1">
    <location>
        <begin position="257"/>
        <end position="276"/>
    </location>
</feature>
<feature type="transmembrane region" description="Helical" evidence="1">
    <location>
        <begin position="429"/>
        <end position="449"/>
    </location>
</feature>
<feature type="transmembrane region" description="Helical" evidence="1">
    <location>
        <begin position="377"/>
        <end position="396"/>
    </location>
</feature>
<protein>
    <submittedName>
        <fullName evidence="2">Uncharacterized protein</fullName>
    </submittedName>
</protein>
<feature type="transmembrane region" description="Helical" evidence="1">
    <location>
        <begin position="175"/>
        <end position="194"/>
    </location>
</feature>
<dbReference type="Proteomes" id="UP000283509">
    <property type="component" value="Unassembled WGS sequence"/>
</dbReference>
<organism evidence="2 3">
    <name type="scientific">Penaeus vannamei</name>
    <name type="common">Whiteleg shrimp</name>
    <name type="synonym">Litopenaeus vannamei</name>
    <dbReference type="NCBI Taxonomy" id="6689"/>
    <lineage>
        <taxon>Eukaryota</taxon>
        <taxon>Metazoa</taxon>
        <taxon>Ecdysozoa</taxon>
        <taxon>Arthropoda</taxon>
        <taxon>Crustacea</taxon>
        <taxon>Multicrustacea</taxon>
        <taxon>Malacostraca</taxon>
        <taxon>Eumalacostraca</taxon>
        <taxon>Eucarida</taxon>
        <taxon>Decapoda</taxon>
        <taxon>Dendrobranchiata</taxon>
        <taxon>Penaeoidea</taxon>
        <taxon>Penaeidae</taxon>
        <taxon>Penaeus</taxon>
    </lineage>
</organism>
<evidence type="ECO:0000313" key="2">
    <source>
        <dbReference type="EMBL" id="ROT61722.1"/>
    </source>
</evidence>
<sequence>MILQPFGVPDAGGGSGIARGERVAENSVVGSVIFYERVVGRRRKSPGTWDVCLPAGGCQTPPRPSIRVLAGCERWSLSSHRHESSQAWPPRMRGFKGRPWSCLLKRRRGHRRRGRRRRDARDGQGSPWDLCGIHGAAGGPGWVLGSSFVGRVQSPGELPFVFLSFFRFVSVYRDIFLLFHNSSLLSLSSLPFLLSRPISFRLLSSLSFPFLCPLALYFSSFSSSSPPPPPPIIIIIIIIITSSSSSSSYHYHYHYHHHLLLLLFPSSISPLLLLLLPTPPSSFSFSFFFFFFLLLLFLLLPPPPPPPPPPPLLLLSPFVHPPLLFFFSFLSPLPPPPPPPPLLHPYIFLSLSSHFLLFSLFPPLFVNDPLHISPPPVFLTHTPLLLPIPLFFYHFLFPHPNPVFLLPFSVSLFFLIFFSPLQFFFPFPLFIPFCFLLPFSPAFLLLLFLPPRFFSPPFLSSSFSFPSLPRKRIF</sequence>
<keyword evidence="1" id="KW-1133">Transmembrane helix</keyword>
<feature type="transmembrane region" description="Helical" evidence="1">
    <location>
        <begin position="312"/>
        <end position="330"/>
    </location>
</feature>
<name>A0A3R7QAG7_PENVA</name>
<evidence type="ECO:0000313" key="3">
    <source>
        <dbReference type="Proteomes" id="UP000283509"/>
    </source>
</evidence>